<keyword evidence="6" id="KW-1185">Reference proteome</keyword>
<evidence type="ECO:0008006" key="7">
    <source>
        <dbReference type="Google" id="ProtNLM"/>
    </source>
</evidence>
<dbReference type="InterPro" id="IPR000801">
    <property type="entry name" value="Esterase-like"/>
</dbReference>
<feature type="region of interest" description="Disordered" evidence="3">
    <location>
        <begin position="532"/>
        <end position="563"/>
    </location>
</feature>
<organism evidence="5 6">
    <name type="scientific">Mycolicibacterium sphagni</name>
    <dbReference type="NCBI Taxonomy" id="1786"/>
    <lineage>
        <taxon>Bacteria</taxon>
        <taxon>Bacillati</taxon>
        <taxon>Actinomycetota</taxon>
        <taxon>Actinomycetes</taxon>
        <taxon>Mycobacteriales</taxon>
        <taxon>Mycobacteriaceae</taxon>
        <taxon>Mycolicibacterium</taxon>
    </lineage>
</organism>
<feature type="compositionally biased region" description="Low complexity" evidence="3">
    <location>
        <begin position="543"/>
        <end position="563"/>
    </location>
</feature>
<gene>
    <name evidence="5" type="ORF">CG716_21910</name>
</gene>
<dbReference type="InterPro" id="IPR050583">
    <property type="entry name" value="Mycobacterial_A85_antigen"/>
</dbReference>
<keyword evidence="4" id="KW-0472">Membrane</keyword>
<feature type="transmembrane region" description="Helical" evidence="4">
    <location>
        <begin position="151"/>
        <end position="171"/>
    </location>
</feature>
<protein>
    <recommendedName>
        <fullName evidence="7">Esterase family protein</fullName>
    </recommendedName>
</protein>
<feature type="transmembrane region" description="Helical" evidence="4">
    <location>
        <begin position="183"/>
        <end position="203"/>
    </location>
</feature>
<evidence type="ECO:0000313" key="6">
    <source>
        <dbReference type="Proteomes" id="UP000216063"/>
    </source>
</evidence>
<sequence>MTLVIASGLPLPAHRRRRLTRSTQPEITRNIRVLIECKSDSWSSHSNLIAGAGIVGDVTNPTPNVATTSLLADPVAAPNAGYQHGLSLLHGWLPPVVEAVAVVVLVVAIGWRSRRWRLVWLPVALVLGIAVAAGAHWYMDSQGLAGDPAPRALWIWIGLSGLALGVLVLGWRSARWWRRGVSLLAVPLSILSAGLALNLWVGYFPTVQAAWGEVTAGPLPDQTDLATAMSMQQKGQVPTHGEVVPVSTPDDASQFKHRTEYVYLPPAWFASNPAPKLPTVMMIAGEFNTPADWARTGNAISTIDNFAAAHHGDAPVFVFVDSGGSFNNDTECVNGTRGNVADHLTKDVVPYVDSQFGVSASPANWGIVGWSMGGTCAVDLTVMHPELFSSFVDIAGDMGPNAGTKDQTIARLYGGNAAEWAAFDPSTVITKHGAYQGVSGWFSISGDAPQPRKNANAAASNDAVGLGGRDAAGNPGDQTEAANSLCALGQANGINCAVVAAPGKHSWTFAAQVFTAALPWLAGQIGTPGVPQIPLPTAPPTAPNALASAPAASPSAVAPSHSA</sequence>
<dbReference type="InterPro" id="IPR029058">
    <property type="entry name" value="AB_hydrolase_fold"/>
</dbReference>
<evidence type="ECO:0000313" key="5">
    <source>
        <dbReference type="EMBL" id="OYN76544.1"/>
    </source>
</evidence>
<dbReference type="EMBL" id="NOZR01000021">
    <property type="protein sequence ID" value="OYN76544.1"/>
    <property type="molecule type" value="Genomic_DNA"/>
</dbReference>
<evidence type="ECO:0000256" key="1">
    <source>
        <dbReference type="ARBA" id="ARBA00004613"/>
    </source>
</evidence>
<keyword evidence="4" id="KW-0812">Transmembrane</keyword>
<evidence type="ECO:0000256" key="3">
    <source>
        <dbReference type="SAM" id="MobiDB-lite"/>
    </source>
</evidence>
<accession>A0A255DB87</accession>
<dbReference type="AlphaFoldDB" id="A0A255DB87"/>
<dbReference type="Gene3D" id="3.40.50.1820">
    <property type="entry name" value="alpha/beta hydrolase"/>
    <property type="match status" value="1"/>
</dbReference>
<comment type="caution">
    <text evidence="5">The sequence shown here is derived from an EMBL/GenBank/DDBJ whole genome shotgun (WGS) entry which is preliminary data.</text>
</comment>
<dbReference type="Pfam" id="PF00756">
    <property type="entry name" value="Esterase"/>
    <property type="match status" value="1"/>
</dbReference>
<dbReference type="OrthoDB" id="3723842at2"/>
<reference evidence="5 6" key="1">
    <citation type="submission" date="2017-07" db="EMBL/GenBank/DDBJ databases">
        <title>The new phylogeny of genus Mycobacterium.</title>
        <authorList>
            <person name="Tortoli E."/>
            <person name="Trovato A."/>
            <person name="Cirillo D.M."/>
        </authorList>
    </citation>
    <scope>NUCLEOTIDE SEQUENCE [LARGE SCALE GENOMIC DNA]</scope>
    <source>
        <strain evidence="5 6">ATCC 33027</strain>
    </source>
</reference>
<name>A0A255DB87_9MYCO</name>
<evidence type="ECO:0000256" key="4">
    <source>
        <dbReference type="SAM" id="Phobius"/>
    </source>
</evidence>
<dbReference type="SUPFAM" id="SSF53474">
    <property type="entry name" value="alpha/beta-Hydrolases"/>
    <property type="match status" value="1"/>
</dbReference>
<dbReference type="PANTHER" id="PTHR48098">
    <property type="entry name" value="ENTEROCHELIN ESTERASE-RELATED"/>
    <property type="match status" value="1"/>
</dbReference>
<dbReference type="Proteomes" id="UP000216063">
    <property type="component" value="Unassembled WGS sequence"/>
</dbReference>
<keyword evidence="2" id="KW-0964">Secreted</keyword>
<keyword evidence="4" id="KW-1133">Transmembrane helix</keyword>
<dbReference type="GO" id="GO:0005576">
    <property type="term" value="C:extracellular region"/>
    <property type="evidence" value="ECO:0007669"/>
    <property type="project" value="UniProtKB-SubCell"/>
</dbReference>
<evidence type="ECO:0000256" key="2">
    <source>
        <dbReference type="ARBA" id="ARBA00022525"/>
    </source>
</evidence>
<feature type="compositionally biased region" description="Pro residues" evidence="3">
    <location>
        <begin position="532"/>
        <end position="542"/>
    </location>
</feature>
<feature type="transmembrane region" description="Helical" evidence="4">
    <location>
        <begin position="92"/>
        <end position="111"/>
    </location>
</feature>
<dbReference type="PANTHER" id="PTHR48098:SF1">
    <property type="entry name" value="DIACYLGLYCEROL ACYLTRANSFERASE_MYCOLYLTRANSFERASE AG85A"/>
    <property type="match status" value="1"/>
</dbReference>
<proteinExistence type="predicted"/>
<dbReference type="GO" id="GO:0016747">
    <property type="term" value="F:acyltransferase activity, transferring groups other than amino-acyl groups"/>
    <property type="evidence" value="ECO:0007669"/>
    <property type="project" value="TreeGrafter"/>
</dbReference>
<feature type="transmembrane region" description="Helical" evidence="4">
    <location>
        <begin position="118"/>
        <end position="139"/>
    </location>
</feature>
<comment type="subcellular location">
    <subcellularLocation>
        <location evidence="1">Secreted</location>
    </subcellularLocation>
</comment>